<dbReference type="RefSeq" id="WP_184423928.1">
    <property type="nucleotide sequence ID" value="NZ_BAABLB010000028.1"/>
</dbReference>
<protein>
    <submittedName>
        <fullName evidence="1">Uncharacterized protein</fullName>
    </submittedName>
</protein>
<dbReference type="Proteomes" id="UP000537141">
    <property type="component" value="Unassembled WGS sequence"/>
</dbReference>
<name>A0A7X0NGP7_9GAMM</name>
<dbReference type="AlphaFoldDB" id="A0A7X0NGP7"/>
<evidence type="ECO:0000313" key="1">
    <source>
        <dbReference type="EMBL" id="MBB6543129.1"/>
    </source>
</evidence>
<proteinExistence type="predicted"/>
<organism evidence="1 2">
    <name type="scientific">Thalassotalea piscium</name>
    <dbReference type="NCBI Taxonomy" id="1230533"/>
    <lineage>
        <taxon>Bacteria</taxon>
        <taxon>Pseudomonadati</taxon>
        <taxon>Pseudomonadota</taxon>
        <taxon>Gammaproteobacteria</taxon>
        <taxon>Alteromonadales</taxon>
        <taxon>Colwelliaceae</taxon>
        <taxon>Thalassotalea</taxon>
    </lineage>
</organism>
<comment type="caution">
    <text evidence="1">The sequence shown here is derived from an EMBL/GenBank/DDBJ whole genome shotgun (WGS) entry which is preliminary data.</text>
</comment>
<reference evidence="1 2" key="1">
    <citation type="submission" date="2020-08" db="EMBL/GenBank/DDBJ databases">
        <title>Genomic Encyclopedia of Type Strains, Phase IV (KMG-IV): sequencing the most valuable type-strain genomes for metagenomic binning, comparative biology and taxonomic classification.</title>
        <authorList>
            <person name="Goeker M."/>
        </authorList>
    </citation>
    <scope>NUCLEOTIDE SEQUENCE [LARGE SCALE GENOMIC DNA]</scope>
    <source>
        <strain evidence="1 2">DSM 26287</strain>
    </source>
</reference>
<dbReference type="EMBL" id="JACHHU010000010">
    <property type="protein sequence ID" value="MBB6543129.1"/>
    <property type="molecule type" value="Genomic_DNA"/>
</dbReference>
<keyword evidence="2" id="KW-1185">Reference proteome</keyword>
<sequence>MKKIIHDNLFYCDACEEHHRTTTYNQPVRVFIKDRPVYTCKRQYFYLQQDLNRADKNRNKAIKKLNKLQSSIKLVGKKGLKARIDFITIIFKYSLKNTIGNGSLLEGFKLSMQDYDRCFEIFDGDLVVHGLLKLACKNYLLKVNLQEQLGVQNFGQWRGIYNRIERVCQPYIRDPNTLDLFGDLS</sequence>
<gene>
    <name evidence="1" type="ORF">HNQ55_001636</name>
</gene>
<evidence type="ECO:0000313" key="2">
    <source>
        <dbReference type="Proteomes" id="UP000537141"/>
    </source>
</evidence>
<accession>A0A7X0NGP7</accession>